<dbReference type="PANTHER" id="PTHR43876:SF7">
    <property type="entry name" value="UBIQUINONE BIOSYNTHESIS MONOOXYGENASE COQ6, MITOCHONDRIAL"/>
    <property type="match status" value="1"/>
</dbReference>
<dbReference type="GO" id="GO:0071949">
    <property type="term" value="F:FAD binding"/>
    <property type="evidence" value="ECO:0007669"/>
    <property type="project" value="InterPro"/>
</dbReference>
<dbReference type="InterPro" id="IPR036188">
    <property type="entry name" value="FAD/NAD-bd_sf"/>
</dbReference>
<keyword evidence="14" id="KW-1185">Reference proteome</keyword>
<evidence type="ECO:0000256" key="1">
    <source>
        <dbReference type="ARBA" id="ARBA00001974"/>
    </source>
</evidence>
<keyword evidence="7 11" id="KW-0560">Oxidoreductase</keyword>
<name>A0A0N4UVN6_ENTVE</name>
<dbReference type="Gene3D" id="3.50.50.60">
    <property type="entry name" value="FAD/NAD(P)-binding domain"/>
    <property type="match status" value="2"/>
</dbReference>
<comment type="function">
    <text evidence="11">FAD-dependent monooxygenase required for two non-consecutive steps during ubiquinone biosynthesis. Required for the C5-ring hydroxylation during ubiquinone biosynthesis by catalyzing the hydroxylation of 4-hydroxy-3-(all-trans-polyprenyl)benzoic acid to 3,4-dihydroxy-5-(all-trans-polyprenyl)benzoic acid. Also acts downstream of coq4, for the C1-hydroxylation during ubiquinone biosynthesis by catalyzing the hydroxylation of 2-methoxy-6-(all-trans-polyprenyl)phenol to 2-methoxy-6-(all-trans-polyprenyl)benzene-1,4-diol. The electrons required for the hydroxylation reaction are funneled indirectly to coq6 from NADPH via a ferredoxin/ferredoxin reductase system.</text>
</comment>
<keyword evidence="10 11" id="KW-0472">Membrane</keyword>
<dbReference type="NCBIfam" id="TIGR01988">
    <property type="entry name" value="Ubi-OHases"/>
    <property type="match status" value="1"/>
</dbReference>
<dbReference type="InterPro" id="IPR002938">
    <property type="entry name" value="FAD-bd"/>
</dbReference>
<sequence>MALLKFHKVSLTASRCSSTSATFFYDAVIVGGGMVGNSMACSLGSSDTLKNKKILLLESSERKPLERSSLFSNRTSAVTSASIQFFKKLGIWNKFLDYRAKRVDRYEVIDSCTRSTINFSNPLSEDGLAYIIENNIIVSHLLERIEQTCKNVTVKTNLKVLDCSIPNSLAEDAKIVLSDGTEVSTSLVIGADGGNSIVRRAAGTKYTWWQYGQKGVVAVVKLENAGQNNIAWQRFSSRGPVALLPLDEDTSNLIWTTSDDHAEELLKRNPEEFIDTLNYHLSTDRLQNGLTNRVLEAIDGFAGTVFGSGRTMIPSPPHIISLQPNTRAAFPLVFGHAHTYVSARSALIGDAAHRIHPLGGLGVNLGWADVERLTACLERIIQEGADLGSLTYLAEYDTKAQRHNVPQQVACDWINRLYRTNSFPAIFLRGVGLHLVNKATPVKVSVAHLEPGKSQWKYVTSQFQDAITAHMAAPNV</sequence>
<dbReference type="HAMAP" id="MF_03193">
    <property type="entry name" value="COQ6_monooxygenase"/>
    <property type="match status" value="1"/>
</dbReference>
<keyword evidence="5 11" id="KW-0999">Mitochondrion inner membrane</keyword>
<keyword evidence="6 11" id="KW-0274">FAD</keyword>
<dbReference type="PRINTS" id="PR00420">
    <property type="entry name" value="RNGMNOXGNASE"/>
</dbReference>
<evidence type="ECO:0000256" key="4">
    <source>
        <dbReference type="ARBA" id="ARBA00022688"/>
    </source>
</evidence>
<dbReference type="AlphaFoldDB" id="A0A0N4UVN6"/>
<evidence type="ECO:0000256" key="6">
    <source>
        <dbReference type="ARBA" id="ARBA00022827"/>
    </source>
</evidence>
<comment type="subunit">
    <text evidence="11">Component of a multi-subunit COQ enzyme complex.</text>
</comment>
<dbReference type="Pfam" id="PF01494">
    <property type="entry name" value="FAD_binding_3"/>
    <property type="match status" value="2"/>
</dbReference>
<dbReference type="SUPFAM" id="SSF51905">
    <property type="entry name" value="FAD/NAD(P)-binding domain"/>
    <property type="match status" value="1"/>
</dbReference>
<comment type="catalytic activity">
    <reaction evidence="11">
        <text>a 4-hydroxy-3-(all-trans-polyprenyl)benzoate + 2 reduced [2Fe-2S]-[ferredoxin] + O2 + 2 H(+) = a 3,4-dihydroxy-5-(all-trans-polyprenyl)benzoate + 2 oxidized [2Fe-2S]-[ferredoxin] + H2O</text>
        <dbReference type="Rhea" id="RHEA:81195"/>
        <dbReference type="Rhea" id="RHEA-COMP:9514"/>
        <dbReference type="Rhea" id="RHEA-COMP:10000"/>
        <dbReference type="Rhea" id="RHEA-COMP:10001"/>
        <dbReference type="Rhea" id="RHEA-COMP:10930"/>
        <dbReference type="ChEBI" id="CHEBI:15377"/>
        <dbReference type="ChEBI" id="CHEBI:15378"/>
        <dbReference type="ChEBI" id="CHEBI:15379"/>
        <dbReference type="ChEBI" id="CHEBI:33737"/>
        <dbReference type="ChEBI" id="CHEBI:33738"/>
        <dbReference type="ChEBI" id="CHEBI:64694"/>
        <dbReference type="ChEBI" id="CHEBI:78396"/>
        <dbReference type="EC" id="1.14.15.45"/>
    </reaction>
</comment>
<keyword evidence="8 11" id="KW-0503">Monooxygenase</keyword>
<dbReference type="InterPro" id="IPR000689">
    <property type="entry name" value="UbQ_mOase_COQ6"/>
</dbReference>
<evidence type="ECO:0000256" key="7">
    <source>
        <dbReference type="ARBA" id="ARBA00023002"/>
    </source>
</evidence>
<dbReference type="Proteomes" id="UP000274131">
    <property type="component" value="Unassembled WGS sequence"/>
</dbReference>
<evidence type="ECO:0000256" key="2">
    <source>
        <dbReference type="ARBA" id="ARBA00005349"/>
    </source>
</evidence>
<dbReference type="GO" id="GO:0120538">
    <property type="term" value="F:2-methoxy-6-polyprenolphenol 4-hydroxylase activity"/>
    <property type="evidence" value="ECO:0007669"/>
    <property type="project" value="UniProtKB-EC"/>
</dbReference>
<evidence type="ECO:0000256" key="5">
    <source>
        <dbReference type="ARBA" id="ARBA00022792"/>
    </source>
</evidence>
<dbReference type="GO" id="GO:0031314">
    <property type="term" value="C:extrinsic component of mitochondrial inner membrane"/>
    <property type="evidence" value="ECO:0007669"/>
    <property type="project" value="UniProtKB-UniRule"/>
</dbReference>
<organism evidence="15">
    <name type="scientific">Enterobius vermicularis</name>
    <name type="common">Human pinworm</name>
    <dbReference type="NCBI Taxonomy" id="51028"/>
    <lineage>
        <taxon>Eukaryota</taxon>
        <taxon>Metazoa</taxon>
        <taxon>Ecdysozoa</taxon>
        <taxon>Nematoda</taxon>
        <taxon>Chromadorea</taxon>
        <taxon>Rhabditida</taxon>
        <taxon>Spirurina</taxon>
        <taxon>Oxyuridomorpha</taxon>
        <taxon>Oxyuroidea</taxon>
        <taxon>Oxyuridae</taxon>
        <taxon>Enterobius</taxon>
    </lineage>
</organism>
<evidence type="ECO:0000256" key="10">
    <source>
        <dbReference type="ARBA" id="ARBA00023136"/>
    </source>
</evidence>
<evidence type="ECO:0000256" key="8">
    <source>
        <dbReference type="ARBA" id="ARBA00023033"/>
    </source>
</evidence>
<comment type="catalytic activity">
    <reaction evidence="11">
        <text>a 2-methoxy-6-(all-trans-polyprenyl)phenol + 2 reduced [2Fe-2S]-[ferredoxin] + O2 + 2 H(+) = a 2-methoxy-6-(all-trans-polyprenyl)benzene-1,4-diol + 2 oxidized [2Fe-2S]-[ferredoxin] + H2O</text>
        <dbReference type="Rhea" id="RHEA:81183"/>
        <dbReference type="Rhea" id="RHEA-COMP:9551"/>
        <dbReference type="Rhea" id="RHEA-COMP:10000"/>
        <dbReference type="Rhea" id="RHEA-COMP:10001"/>
        <dbReference type="Rhea" id="RHEA-COMP:10858"/>
        <dbReference type="ChEBI" id="CHEBI:15377"/>
        <dbReference type="ChEBI" id="CHEBI:15378"/>
        <dbReference type="ChEBI" id="CHEBI:15379"/>
        <dbReference type="ChEBI" id="CHEBI:33737"/>
        <dbReference type="ChEBI" id="CHEBI:33738"/>
        <dbReference type="ChEBI" id="CHEBI:62731"/>
        <dbReference type="ChEBI" id="CHEBI:84166"/>
        <dbReference type="EC" id="1.14.15.46"/>
    </reaction>
</comment>
<dbReference type="GO" id="GO:0016712">
    <property type="term" value="F:oxidoreductase activity, acting on paired donors, with incorporation or reduction of molecular oxygen, reduced flavin or flavoprotein as one donor, and incorporation of one atom of oxygen"/>
    <property type="evidence" value="ECO:0007669"/>
    <property type="project" value="UniProtKB-UniRule"/>
</dbReference>
<dbReference type="InterPro" id="IPR010971">
    <property type="entry name" value="UbiH/COQ6"/>
</dbReference>
<evidence type="ECO:0000313" key="14">
    <source>
        <dbReference type="Proteomes" id="UP000274131"/>
    </source>
</evidence>
<evidence type="ECO:0000256" key="11">
    <source>
        <dbReference type="HAMAP-Rule" id="MF_03193"/>
    </source>
</evidence>
<dbReference type="OrthoDB" id="683240at2759"/>
<evidence type="ECO:0000313" key="13">
    <source>
        <dbReference type="EMBL" id="VDD86078.1"/>
    </source>
</evidence>
<dbReference type="InterPro" id="IPR051205">
    <property type="entry name" value="UbiH/COQ6_monooxygenase"/>
</dbReference>
<keyword evidence="4 11" id="KW-0831">Ubiquinone biosynthesis</keyword>
<keyword evidence="3 11" id="KW-0285">Flavoprotein</keyword>
<comment type="similarity">
    <text evidence="2 11">Belongs to the UbiH/COQ6 family.</text>
</comment>
<protein>
    <recommendedName>
        <fullName evidence="11">Ubiquinone biosynthesis monooxygenase COQ6, mitochondrial</fullName>
        <ecNumber evidence="11">1.14.15.45</ecNumber>
    </recommendedName>
    <alternativeName>
        <fullName evidence="11">2-methoxy-6-polyprenolphenol 4-hydroxylase</fullName>
        <ecNumber evidence="11">1.14.15.46</ecNumber>
    </alternativeName>
</protein>
<dbReference type="STRING" id="51028.A0A0N4UVN6"/>
<accession>A0A0N4UVN6</accession>
<comment type="pathway">
    <text evidence="11">Cofactor biosynthesis; ubiquinone biosynthesis.</text>
</comment>
<feature type="domain" description="FAD-binding" evidence="12">
    <location>
        <begin position="329"/>
        <end position="409"/>
    </location>
</feature>
<dbReference type="WBParaSite" id="EVEC_0000151301-mRNA-1">
    <property type="protein sequence ID" value="EVEC_0000151301-mRNA-1"/>
    <property type="gene ID" value="EVEC_0000151301"/>
</dbReference>
<dbReference type="GO" id="GO:0106364">
    <property type="term" value="F:4-hydroxy-3-all-trans-polyprenylbenzoate oxygenase activity"/>
    <property type="evidence" value="ECO:0007669"/>
    <property type="project" value="UniProtKB-EC"/>
</dbReference>
<reference evidence="15" key="1">
    <citation type="submission" date="2017-02" db="UniProtKB">
        <authorList>
            <consortium name="WormBaseParasite"/>
        </authorList>
    </citation>
    <scope>IDENTIFICATION</scope>
</reference>
<evidence type="ECO:0000256" key="3">
    <source>
        <dbReference type="ARBA" id="ARBA00022630"/>
    </source>
</evidence>
<evidence type="ECO:0000313" key="15">
    <source>
        <dbReference type="WBParaSite" id="EVEC_0000151301-mRNA-1"/>
    </source>
</evidence>
<dbReference type="EMBL" id="UXUI01007185">
    <property type="protein sequence ID" value="VDD86078.1"/>
    <property type="molecule type" value="Genomic_DNA"/>
</dbReference>
<dbReference type="UniPathway" id="UPA00232"/>
<comment type="subcellular location">
    <subcellularLocation>
        <location evidence="11">Mitochondrion inner membrane</location>
        <topology evidence="11">Peripheral membrane protein</topology>
        <orientation evidence="11">Matrix side</orientation>
    </subcellularLocation>
</comment>
<comment type="cofactor">
    <cofactor evidence="1 11">
        <name>FAD</name>
        <dbReference type="ChEBI" id="CHEBI:57692"/>
    </cofactor>
</comment>
<evidence type="ECO:0000256" key="9">
    <source>
        <dbReference type="ARBA" id="ARBA00023128"/>
    </source>
</evidence>
<dbReference type="EC" id="1.14.15.46" evidence="11"/>
<evidence type="ECO:0000259" key="12">
    <source>
        <dbReference type="Pfam" id="PF01494"/>
    </source>
</evidence>
<keyword evidence="9 11" id="KW-0496">Mitochondrion</keyword>
<feature type="domain" description="FAD-binding" evidence="12">
    <location>
        <begin position="26"/>
        <end position="287"/>
    </location>
</feature>
<dbReference type="PANTHER" id="PTHR43876">
    <property type="entry name" value="UBIQUINONE BIOSYNTHESIS MONOOXYGENASE COQ6, MITOCHONDRIAL"/>
    <property type="match status" value="1"/>
</dbReference>
<reference evidence="13 14" key="2">
    <citation type="submission" date="2018-10" db="EMBL/GenBank/DDBJ databases">
        <authorList>
            <consortium name="Pathogen Informatics"/>
        </authorList>
    </citation>
    <scope>NUCLEOTIDE SEQUENCE [LARGE SCALE GENOMIC DNA]</scope>
</reference>
<proteinExistence type="inferred from homology"/>
<dbReference type="EC" id="1.14.15.45" evidence="11"/>
<gene>
    <name evidence="13" type="ORF">EVEC_LOCUS1221</name>
</gene>